<feature type="non-terminal residue" evidence="1">
    <location>
        <position position="1"/>
    </location>
</feature>
<proteinExistence type="predicted"/>
<organism evidence="1">
    <name type="scientific">marine sediment metagenome</name>
    <dbReference type="NCBI Taxonomy" id="412755"/>
    <lineage>
        <taxon>unclassified sequences</taxon>
        <taxon>metagenomes</taxon>
        <taxon>ecological metagenomes</taxon>
    </lineage>
</organism>
<name>X1H8M2_9ZZZZ</name>
<protein>
    <submittedName>
        <fullName evidence="1">Uncharacterized protein</fullName>
    </submittedName>
</protein>
<dbReference type="EMBL" id="BARU01008469">
    <property type="protein sequence ID" value="GAH41658.1"/>
    <property type="molecule type" value="Genomic_DNA"/>
</dbReference>
<sequence length="189" mass="21294">IEATKDRPVSLTNVGFRYSRIKPGTTIEGKDINAVLRRAYLGRGKYENCYFFNTVIPAGRRLVAVARGPVEVYEYVGIMSEEKALAQQILNNPSIIDEVLDSKSKRDAELNLVSDDTTLLVEGRIESIAAALWYLRYGMGENIDGILEEGDEIVNTLKEIEQYLIPGRDYSKLASHKYLANRLSILYTQ</sequence>
<evidence type="ECO:0000313" key="1">
    <source>
        <dbReference type="EMBL" id="GAH41658.1"/>
    </source>
</evidence>
<dbReference type="AlphaFoldDB" id="X1H8M2"/>
<gene>
    <name evidence="1" type="ORF">S03H2_16563</name>
</gene>
<comment type="caution">
    <text evidence="1">The sequence shown here is derived from an EMBL/GenBank/DDBJ whole genome shotgun (WGS) entry which is preliminary data.</text>
</comment>
<accession>X1H8M2</accession>
<reference evidence="1" key="1">
    <citation type="journal article" date="2014" name="Front. Microbiol.">
        <title>High frequency of phylogenetically diverse reductive dehalogenase-homologous genes in deep subseafloor sedimentary metagenomes.</title>
        <authorList>
            <person name="Kawai M."/>
            <person name="Futagami T."/>
            <person name="Toyoda A."/>
            <person name="Takaki Y."/>
            <person name="Nishi S."/>
            <person name="Hori S."/>
            <person name="Arai W."/>
            <person name="Tsubouchi T."/>
            <person name="Morono Y."/>
            <person name="Uchiyama I."/>
            <person name="Ito T."/>
            <person name="Fujiyama A."/>
            <person name="Inagaki F."/>
            <person name="Takami H."/>
        </authorList>
    </citation>
    <scope>NUCLEOTIDE SEQUENCE</scope>
    <source>
        <strain evidence="1">Expedition CK06-06</strain>
    </source>
</reference>